<feature type="compositionally biased region" description="Basic and acidic residues" evidence="4">
    <location>
        <begin position="552"/>
        <end position="565"/>
    </location>
</feature>
<evidence type="ECO:0000256" key="2">
    <source>
        <dbReference type="ARBA" id="ARBA00022840"/>
    </source>
</evidence>
<dbReference type="InterPro" id="IPR008271">
    <property type="entry name" value="Ser/Thr_kinase_AS"/>
</dbReference>
<organism evidence="6 7">
    <name type="scientific">Chrysochromulina tobinii</name>
    <dbReference type="NCBI Taxonomy" id="1460289"/>
    <lineage>
        <taxon>Eukaryota</taxon>
        <taxon>Haptista</taxon>
        <taxon>Haptophyta</taxon>
        <taxon>Prymnesiophyceae</taxon>
        <taxon>Prymnesiales</taxon>
        <taxon>Chrysochromulinaceae</taxon>
        <taxon>Chrysochromulina</taxon>
    </lineage>
</organism>
<dbReference type="PROSITE" id="PS00108">
    <property type="entry name" value="PROTEIN_KINASE_ST"/>
    <property type="match status" value="1"/>
</dbReference>
<comment type="caution">
    <text evidence="6">The sequence shown here is derived from an EMBL/GenBank/DDBJ whole genome shotgun (WGS) entry which is preliminary data.</text>
</comment>
<dbReference type="CDD" id="cd14008">
    <property type="entry name" value="STKc_LKB1_CaMKK"/>
    <property type="match status" value="1"/>
</dbReference>
<dbReference type="SMART" id="SM00220">
    <property type="entry name" value="S_TKc"/>
    <property type="match status" value="1"/>
</dbReference>
<dbReference type="GO" id="GO:0005524">
    <property type="term" value="F:ATP binding"/>
    <property type="evidence" value="ECO:0007669"/>
    <property type="project" value="UniProtKB-UniRule"/>
</dbReference>
<dbReference type="Proteomes" id="UP000037460">
    <property type="component" value="Unassembled WGS sequence"/>
</dbReference>
<feature type="compositionally biased region" description="Basic and acidic residues" evidence="4">
    <location>
        <begin position="522"/>
        <end position="535"/>
    </location>
</feature>
<dbReference type="OrthoDB" id="68483at2759"/>
<dbReference type="GO" id="GO:0005737">
    <property type="term" value="C:cytoplasm"/>
    <property type="evidence" value="ECO:0007669"/>
    <property type="project" value="TreeGrafter"/>
</dbReference>
<keyword evidence="7" id="KW-1185">Reference proteome</keyword>
<proteinExistence type="predicted"/>
<accession>A0A0M0JB33</accession>
<dbReference type="GO" id="GO:0004674">
    <property type="term" value="F:protein serine/threonine kinase activity"/>
    <property type="evidence" value="ECO:0007669"/>
    <property type="project" value="TreeGrafter"/>
</dbReference>
<dbReference type="GO" id="GO:0035556">
    <property type="term" value="P:intracellular signal transduction"/>
    <property type="evidence" value="ECO:0007669"/>
    <property type="project" value="TreeGrafter"/>
</dbReference>
<keyword evidence="6" id="KW-0418">Kinase</keyword>
<dbReference type="InterPro" id="IPR000719">
    <property type="entry name" value="Prot_kinase_dom"/>
</dbReference>
<name>A0A0M0JB33_9EUKA</name>
<keyword evidence="2 3" id="KW-0067">ATP-binding</keyword>
<gene>
    <name evidence="6" type="ORF">Ctob_002515</name>
</gene>
<evidence type="ECO:0000313" key="7">
    <source>
        <dbReference type="Proteomes" id="UP000037460"/>
    </source>
</evidence>
<dbReference type="Pfam" id="PF00069">
    <property type="entry name" value="Pkinase"/>
    <property type="match status" value="2"/>
</dbReference>
<evidence type="ECO:0000256" key="1">
    <source>
        <dbReference type="ARBA" id="ARBA00022741"/>
    </source>
</evidence>
<reference evidence="7" key="1">
    <citation type="journal article" date="2015" name="PLoS Genet.">
        <title>Genome Sequence and Transcriptome Analyses of Chrysochromulina tobin: Metabolic Tools for Enhanced Algal Fitness in the Prominent Order Prymnesiales (Haptophyceae).</title>
        <authorList>
            <person name="Hovde B.T."/>
            <person name="Deodato C.R."/>
            <person name="Hunsperger H.M."/>
            <person name="Ryken S.A."/>
            <person name="Yost W."/>
            <person name="Jha R.K."/>
            <person name="Patterson J."/>
            <person name="Monnat R.J. Jr."/>
            <person name="Barlow S.B."/>
            <person name="Starkenburg S.R."/>
            <person name="Cattolico R.A."/>
        </authorList>
    </citation>
    <scope>NUCLEOTIDE SEQUENCE</scope>
    <source>
        <strain evidence="7">CCMP291</strain>
    </source>
</reference>
<evidence type="ECO:0000256" key="4">
    <source>
        <dbReference type="SAM" id="MobiDB-lite"/>
    </source>
</evidence>
<sequence>MGAACSCKQIKRREVSRGMQHEGVIEKTVENIETKSGSTMLKRVNQYWIKGLLGKGAFGAVYQASDELRGDVVAIKLMDKGRLREKTKRLGKPKQIGKPQTQQCTSVSEAVLKEIAVMKHVRHPNCIHLFEVIDDPMGDRIFLVMELLLGGQVMEPDNLPPDQTYLDEAVARSVFRDLLDGLEYLHANGILHRDIKPENIVFSERPMWSRAREKGGLLELTNTLGTLFSSTSSALGAAIDGLSEATTSAESSVPDRPLVPLAKLLDFGVSQLCVNVVASEASEAGKNGGQKAKPRHDDSILKATGTPPYFAPEMLVGKPFHGRPADVWASGVTLAYLTSGEMPFWSDNMPDIWRQIKEDSPKLAPHLSAELIAILGRMLHKNPRQRPTVAELRQDAWVTNNGAEPMLQQEHLPLDISDDDIKNALKKMNVGFTLIKAAAKWKALPAKNKAARSARLADLRRLRSLEPLATEDEEELRRLEAAAAGANAVAEVEVQIVGGKPAKAPRPSLLARMGSKGSFKMSSRDSSRERDDEAPRPSLLARMGSKGSFKKSSRESSCERDDEAPRPSLLARMGSKGSFKKSSRESSCDYKV</sequence>
<evidence type="ECO:0000256" key="3">
    <source>
        <dbReference type="PROSITE-ProRule" id="PRU10141"/>
    </source>
</evidence>
<dbReference type="EMBL" id="JWZX01003181">
    <property type="protein sequence ID" value="KOO23557.1"/>
    <property type="molecule type" value="Genomic_DNA"/>
</dbReference>
<keyword evidence="6" id="KW-0808">Transferase</keyword>
<dbReference type="PANTHER" id="PTHR24346">
    <property type="entry name" value="MAP/MICROTUBULE AFFINITY-REGULATING KINASE"/>
    <property type="match status" value="1"/>
</dbReference>
<dbReference type="InterPro" id="IPR017441">
    <property type="entry name" value="Protein_kinase_ATP_BS"/>
</dbReference>
<dbReference type="PANTHER" id="PTHR24346:SF77">
    <property type="entry name" value="SERINE THREONINE PROTEIN KINASE"/>
    <property type="match status" value="1"/>
</dbReference>
<feature type="compositionally biased region" description="Basic and acidic residues" evidence="4">
    <location>
        <begin position="582"/>
        <end position="592"/>
    </location>
</feature>
<dbReference type="PROSITE" id="PS50011">
    <property type="entry name" value="PROTEIN_KINASE_DOM"/>
    <property type="match status" value="1"/>
</dbReference>
<dbReference type="PROSITE" id="PS00107">
    <property type="entry name" value="PROTEIN_KINASE_ATP"/>
    <property type="match status" value="1"/>
</dbReference>
<evidence type="ECO:0000259" key="5">
    <source>
        <dbReference type="PROSITE" id="PS50011"/>
    </source>
</evidence>
<dbReference type="Gene3D" id="3.30.200.20">
    <property type="entry name" value="Phosphorylase Kinase, domain 1"/>
    <property type="match status" value="1"/>
</dbReference>
<dbReference type="InterPro" id="IPR011009">
    <property type="entry name" value="Kinase-like_dom_sf"/>
</dbReference>
<keyword evidence="1 3" id="KW-0547">Nucleotide-binding</keyword>
<dbReference type="SUPFAM" id="SSF56112">
    <property type="entry name" value="Protein kinase-like (PK-like)"/>
    <property type="match status" value="1"/>
</dbReference>
<feature type="domain" description="Protein kinase" evidence="5">
    <location>
        <begin position="47"/>
        <end position="398"/>
    </location>
</feature>
<dbReference type="Gene3D" id="1.10.510.10">
    <property type="entry name" value="Transferase(Phosphotransferase) domain 1"/>
    <property type="match status" value="2"/>
</dbReference>
<feature type="binding site" evidence="3">
    <location>
        <position position="76"/>
    </location>
    <ligand>
        <name>ATP</name>
        <dbReference type="ChEBI" id="CHEBI:30616"/>
    </ligand>
</feature>
<evidence type="ECO:0000313" key="6">
    <source>
        <dbReference type="EMBL" id="KOO23557.1"/>
    </source>
</evidence>
<dbReference type="AlphaFoldDB" id="A0A0M0JB33"/>
<protein>
    <submittedName>
        <fullName evidence="6">Protein kinase involved in the response to oxidative and osmotic stress</fullName>
    </submittedName>
</protein>
<feature type="region of interest" description="Disordered" evidence="4">
    <location>
        <begin position="501"/>
        <end position="592"/>
    </location>
</feature>